<organism evidence="2 3">
    <name type="scientific">Thalassospira mesophila</name>
    <dbReference type="NCBI Taxonomy" id="1293891"/>
    <lineage>
        <taxon>Bacteria</taxon>
        <taxon>Pseudomonadati</taxon>
        <taxon>Pseudomonadota</taxon>
        <taxon>Alphaproteobacteria</taxon>
        <taxon>Rhodospirillales</taxon>
        <taxon>Thalassospiraceae</taxon>
        <taxon>Thalassospira</taxon>
    </lineage>
</organism>
<dbReference type="GO" id="GO:0008300">
    <property type="term" value="P:isoprenoid catabolic process"/>
    <property type="evidence" value="ECO:0007669"/>
    <property type="project" value="TreeGrafter"/>
</dbReference>
<gene>
    <name evidence="2" type="ORF">TMES_01825</name>
</gene>
<protein>
    <submittedName>
        <fullName evidence="2">Enoyl-CoA hydratase</fullName>
    </submittedName>
</protein>
<accession>A0A1Y2L4C7</accession>
<proteinExistence type="inferred from homology"/>
<dbReference type="InterPro" id="IPR051683">
    <property type="entry name" value="Enoyl-CoA_Hydratase/Isomerase"/>
</dbReference>
<evidence type="ECO:0000313" key="2">
    <source>
        <dbReference type="EMBL" id="OSQ40531.1"/>
    </source>
</evidence>
<dbReference type="RefSeq" id="WP_085578867.1">
    <property type="nucleotide sequence ID" value="NZ_JFKA01000001.1"/>
</dbReference>
<dbReference type="STRING" id="1293891.TMES_01825"/>
<dbReference type="PANTHER" id="PTHR42964">
    <property type="entry name" value="ENOYL-COA HYDRATASE"/>
    <property type="match status" value="1"/>
</dbReference>
<dbReference type="EMBL" id="JFKA01000001">
    <property type="protein sequence ID" value="OSQ40531.1"/>
    <property type="molecule type" value="Genomic_DNA"/>
</dbReference>
<dbReference type="InterPro" id="IPR001753">
    <property type="entry name" value="Enoyl-CoA_hydra/iso"/>
</dbReference>
<dbReference type="Pfam" id="PF00378">
    <property type="entry name" value="ECH_1"/>
    <property type="match status" value="1"/>
</dbReference>
<dbReference type="Gene3D" id="1.10.12.10">
    <property type="entry name" value="Lyase 2-enoyl-coa Hydratase, Chain A, domain 2"/>
    <property type="match status" value="1"/>
</dbReference>
<comment type="similarity">
    <text evidence="1">Belongs to the enoyl-CoA hydratase/isomerase family.</text>
</comment>
<keyword evidence="3" id="KW-1185">Reference proteome</keyword>
<sequence>MPSQDAVILSIENQIATITLNRPDRMNALDGAMVTGLLSALDQIDIEMENIGAVVITGAGGTFMAGGDVKFFHTLGQIPADEAQPQIAAMIDKVHQIITRLTDLPRPVIARLNGAVAGFGISLMNACDMAIASSETVFTLAYCHIGTSPDGGSTHSLVRLVGMKKAKEIAFLGDRFDASEAHALGLINQVVASDELGWATAKLAKRLAAGPRSALARTKALLNSAPDRDLPAQLAAEAKAFAECAISDDFREGVAAFVEKRKPAFNGK</sequence>
<dbReference type="InterPro" id="IPR014748">
    <property type="entry name" value="Enoyl-CoA_hydra_C"/>
</dbReference>
<dbReference type="SUPFAM" id="SSF52096">
    <property type="entry name" value="ClpP/crotonase"/>
    <property type="match status" value="1"/>
</dbReference>
<name>A0A1Y2L4C7_9PROT</name>
<dbReference type="GO" id="GO:0003824">
    <property type="term" value="F:catalytic activity"/>
    <property type="evidence" value="ECO:0007669"/>
    <property type="project" value="UniProtKB-ARBA"/>
</dbReference>
<dbReference type="InterPro" id="IPR029045">
    <property type="entry name" value="ClpP/crotonase-like_dom_sf"/>
</dbReference>
<evidence type="ECO:0000313" key="3">
    <source>
        <dbReference type="Proteomes" id="UP000193391"/>
    </source>
</evidence>
<dbReference type="AlphaFoldDB" id="A0A1Y2L4C7"/>
<evidence type="ECO:0000256" key="1">
    <source>
        <dbReference type="ARBA" id="ARBA00005254"/>
    </source>
</evidence>
<dbReference type="CDD" id="cd06558">
    <property type="entry name" value="crotonase-like"/>
    <property type="match status" value="1"/>
</dbReference>
<comment type="caution">
    <text evidence="2">The sequence shown here is derived from an EMBL/GenBank/DDBJ whole genome shotgun (WGS) entry which is preliminary data.</text>
</comment>
<dbReference type="PANTHER" id="PTHR42964:SF1">
    <property type="entry name" value="POLYKETIDE BIOSYNTHESIS ENOYL-COA HYDRATASE PKSH-RELATED"/>
    <property type="match status" value="1"/>
</dbReference>
<reference evidence="2 3" key="1">
    <citation type="submission" date="2014-03" db="EMBL/GenBank/DDBJ databases">
        <title>The draft genome sequence of Thalassospira mesophila JCM 18969.</title>
        <authorList>
            <person name="Lai Q."/>
            <person name="Shao Z."/>
        </authorList>
    </citation>
    <scope>NUCLEOTIDE SEQUENCE [LARGE SCALE GENOMIC DNA]</scope>
    <source>
        <strain evidence="2 3">JCM 18969</strain>
    </source>
</reference>
<dbReference type="OrthoDB" id="9781757at2"/>
<dbReference type="Gene3D" id="3.90.226.10">
    <property type="entry name" value="2-enoyl-CoA Hydratase, Chain A, domain 1"/>
    <property type="match status" value="1"/>
</dbReference>
<dbReference type="Proteomes" id="UP000193391">
    <property type="component" value="Unassembled WGS sequence"/>
</dbReference>